<dbReference type="NCBIfam" id="TIGR02666">
    <property type="entry name" value="moaA"/>
    <property type="match status" value="1"/>
</dbReference>
<evidence type="ECO:0000256" key="11">
    <source>
        <dbReference type="ARBA" id="ARBA00048697"/>
    </source>
</evidence>
<keyword evidence="4 12" id="KW-0479">Metal-binding</keyword>
<keyword evidence="8 12" id="KW-0342">GTP-binding</keyword>
<feature type="binding site" evidence="12">
    <location>
        <position position="266"/>
    </location>
    <ligand>
        <name>[4Fe-4S] cluster</name>
        <dbReference type="ChEBI" id="CHEBI:49883"/>
        <label>2</label>
        <note>4Fe-4S-substrate</note>
    </ligand>
</feature>
<evidence type="ECO:0000256" key="12">
    <source>
        <dbReference type="HAMAP-Rule" id="MF_01225"/>
    </source>
</evidence>
<dbReference type="EMBL" id="JAVRIC010000017">
    <property type="protein sequence ID" value="MDT0498094.1"/>
    <property type="molecule type" value="Genomic_DNA"/>
</dbReference>
<evidence type="ECO:0000256" key="3">
    <source>
        <dbReference type="ARBA" id="ARBA00022691"/>
    </source>
</evidence>
<dbReference type="RefSeq" id="WP_311365486.1">
    <property type="nucleotide sequence ID" value="NZ_JAVRIC010000017.1"/>
</dbReference>
<comment type="subunit">
    <text evidence="12">Monomer and homodimer.</text>
</comment>
<dbReference type="Proteomes" id="UP001254608">
    <property type="component" value="Unassembled WGS sequence"/>
</dbReference>
<sequence length="335" mass="37708">MNAPLPVNALHPQLADARGRIKRKLRLSLTDRCNFRCHYCMPEHPKWLPKPEILDRAEMLQLVRLFVTELGMRELRLTGGEPLLRKDVVELVADFDTLRTEGLERIAMTSNASRLVQLAQPLADAGLDDLNISIDAIRADRFRELTRADIGPVLAGIDAARAAGIPVKLNCVAIRDYNDDELLPLARWAMEQDLPLRFIEFMPLDGRGDWRAERVIGEAEILERLARQHHIERLPRTNEPATYYRLDDRHSIGIISTVTNPFCTSCDRVRLSSTGGLYNCLFSPTALDLREPLRAGADAAAMLASIRGHVWNKEAGYAEKPGYVERPITMHHLGG</sequence>
<evidence type="ECO:0000256" key="10">
    <source>
        <dbReference type="ARBA" id="ARBA00023239"/>
    </source>
</evidence>
<keyword evidence="5 12" id="KW-0547">Nucleotide-binding</keyword>
<feature type="domain" description="Radical SAM core" evidence="13">
    <location>
        <begin position="17"/>
        <end position="232"/>
    </location>
</feature>
<comment type="caution">
    <text evidence="14">The sequence shown here is derived from an EMBL/GenBank/DDBJ whole genome shotgun (WGS) entry which is preliminary data.</text>
</comment>
<dbReference type="PROSITE" id="PS01305">
    <property type="entry name" value="MOAA_NIFB_PQQE"/>
    <property type="match status" value="1"/>
</dbReference>
<dbReference type="SFLD" id="SFLDG01067">
    <property type="entry name" value="SPASM/twitch_domain_containing"/>
    <property type="match status" value="1"/>
</dbReference>
<feature type="binding site" evidence="12">
    <location>
        <position position="80"/>
    </location>
    <ligand>
        <name>S-adenosyl-L-methionine</name>
        <dbReference type="ChEBI" id="CHEBI:59789"/>
    </ligand>
</feature>
<evidence type="ECO:0000256" key="8">
    <source>
        <dbReference type="ARBA" id="ARBA00023134"/>
    </source>
</evidence>
<comment type="catalytic activity">
    <reaction evidence="11 12">
        <text>GTP + AH2 + S-adenosyl-L-methionine = (8S)-3',8-cyclo-7,8-dihydroguanosine 5'-triphosphate + 5'-deoxyadenosine + L-methionine + A + H(+)</text>
        <dbReference type="Rhea" id="RHEA:49576"/>
        <dbReference type="ChEBI" id="CHEBI:13193"/>
        <dbReference type="ChEBI" id="CHEBI:15378"/>
        <dbReference type="ChEBI" id="CHEBI:17319"/>
        <dbReference type="ChEBI" id="CHEBI:17499"/>
        <dbReference type="ChEBI" id="CHEBI:37565"/>
        <dbReference type="ChEBI" id="CHEBI:57844"/>
        <dbReference type="ChEBI" id="CHEBI:59789"/>
        <dbReference type="ChEBI" id="CHEBI:131766"/>
        <dbReference type="EC" id="4.1.99.22"/>
    </reaction>
</comment>
<feature type="binding site" evidence="12">
    <location>
        <position position="168"/>
    </location>
    <ligand>
        <name>GTP</name>
        <dbReference type="ChEBI" id="CHEBI:37565"/>
    </ligand>
</feature>
<feature type="binding site" evidence="12">
    <location>
        <begin position="268"/>
        <end position="270"/>
    </location>
    <ligand>
        <name>GTP</name>
        <dbReference type="ChEBI" id="CHEBI:37565"/>
    </ligand>
</feature>
<feature type="binding site" evidence="12">
    <location>
        <position position="280"/>
    </location>
    <ligand>
        <name>[4Fe-4S] cluster</name>
        <dbReference type="ChEBI" id="CHEBI:49883"/>
        <label>2</label>
        <note>4Fe-4S-substrate</note>
    </ligand>
</feature>
<keyword evidence="10 12" id="KW-0456">Lyase</keyword>
<feature type="binding site" evidence="12">
    <location>
        <position position="109"/>
    </location>
    <ligand>
        <name>GTP</name>
        <dbReference type="ChEBI" id="CHEBI:37565"/>
    </ligand>
</feature>
<comment type="function">
    <text evidence="12">Catalyzes the cyclization of GTP to (8S)-3',8-cyclo-7,8-dihydroguanosine 5'-triphosphate.</text>
</comment>
<proteinExistence type="inferred from homology"/>
<evidence type="ECO:0000256" key="9">
    <source>
        <dbReference type="ARBA" id="ARBA00023150"/>
    </source>
</evidence>
<dbReference type="PROSITE" id="PS51918">
    <property type="entry name" value="RADICAL_SAM"/>
    <property type="match status" value="1"/>
</dbReference>
<keyword evidence="2 12" id="KW-0004">4Fe-4S</keyword>
<comment type="similarity">
    <text evidence="12">Belongs to the radical SAM superfamily. MoaA family.</text>
</comment>
<keyword evidence="15" id="KW-1185">Reference proteome</keyword>
<dbReference type="InterPro" id="IPR007197">
    <property type="entry name" value="rSAM"/>
</dbReference>
<dbReference type="PANTHER" id="PTHR22960:SF0">
    <property type="entry name" value="MOLYBDENUM COFACTOR BIOSYNTHESIS PROTEIN 1"/>
    <property type="match status" value="1"/>
</dbReference>
<dbReference type="SFLD" id="SFLDG01386">
    <property type="entry name" value="main_SPASM_domain-containing"/>
    <property type="match status" value="1"/>
</dbReference>
<dbReference type="InterPro" id="IPR013785">
    <property type="entry name" value="Aldolase_TIM"/>
</dbReference>
<reference evidence="14 15" key="1">
    <citation type="submission" date="2023-09" db="EMBL/GenBank/DDBJ databases">
        <authorList>
            <person name="Rey-Velasco X."/>
        </authorList>
    </citation>
    <scope>NUCLEOTIDE SEQUENCE [LARGE SCALE GENOMIC DNA]</scope>
    <source>
        <strain evidence="14 15">W345</strain>
    </source>
</reference>
<feature type="binding site" evidence="12">
    <location>
        <position position="37"/>
    </location>
    <ligand>
        <name>[4Fe-4S] cluster</name>
        <dbReference type="ChEBI" id="CHEBI:49883"/>
        <label>1</label>
        <note>4Fe-4S-S-AdoMet</note>
    </ligand>
</feature>
<dbReference type="PANTHER" id="PTHR22960">
    <property type="entry name" value="MOLYBDOPTERIN COFACTOR SYNTHESIS PROTEIN A"/>
    <property type="match status" value="1"/>
</dbReference>
<comment type="pathway">
    <text evidence="12">Cofactor biosynthesis; molybdopterin biosynthesis.</text>
</comment>
<protein>
    <recommendedName>
        <fullName evidence="1 12">GTP 3',8-cyclase</fullName>
        <ecNumber evidence="1 12">4.1.99.22</ecNumber>
    </recommendedName>
    <alternativeName>
        <fullName evidence="12">Molybdenum cofactor biosynthesis protein A</fullName>
    </alternativeName>
</protein>
<name>A0ABU2WJP3_9GAMM</name>
<feature type="binding site" evidence="12">
    <location>
        <position position="39"/>
    </location>
    <ligand>
        <name>S-adenosyl-L-methionine</name>
        <dbReference type="ChEBI" id="CHEBI:59789"/>
    </ligand>
</feature>
<dbReference type="CDD" id="cd01335">
    <property type="entry name" value="Radical_SAM"/>
    <property type="match status" value="1"/>
</dbReference>
<evidence type="ECO:0000256" key="5">
    <source>
        <dbReference type="ARBA" id="ARBA00022741"/>
    </source>
</evidence>
<evidence type="ECO:0000313" key="14">
    <source>
        <dbReference type="EMBL" id="MDT0498094.1"/>
    </source>
</evidence>
<comment type="cofactor">
    <cofactor evidence="12">
        <name>[4Fe-4S] cluster</name>
        <dbReference type="ChEBI" id="CHEBI:49883"/>
    </cofactor>
    <text evidence="12">Binds 2 [4Fe-4S] clusters. Binds 1 [4Fe-4S] cluster coordinated with 3 cysteines and an exchangeable S-adenosyl-L-methionine and 1 [4Fe-4S] cluster coordinated with 3 cysteines and the GTP-derived substrate.</text>
</comment>
<dbReference type="InterPro" id="IPR040064">
    <property type="entry name" value="MoaA-like"/>
</dbReference>
<keyword evidence="3 12" id="KW-0949">S-adenosyl-L-methionine</keyword>
<feature type="binding site" evidence="12">
    <location>
        <position position="76"/>
    </location>
    <ligand>
        <name>GTP</name>
        <dbReference type="ChEBI" id="CHEBI:37565"/>
    </ligand>
</feature>
<dbReference type="SFLD" id="SFLDS00029">
    <property type="entry name" value="Radical_SAM"/>
    <property type="match status" value="1"/>
</dbReference>
<evidence type="ECO:0000256" key="6">
    <source>
        <dbReference type="ARBA" id="ARBA00023004"/>
    </source>
</evidence>
<evidence type="ECO:0000259" key="13">
    <source>
        <dbReference type="PROSITE" id="PS51918"/>
    </source>
</evidence>
<dbReference type="EC" id="4.1.99.22" evidence="1 12"/>
<feature type="binding site" evidence="12">
    <location>
        <position position="40"/>
    </location>
    <ligand>
        <name>[4Fe-4S] cluster</name>
        <dbReference type="ChEBI" id="CHEBI:49883"/>
        <label>1</label>
        <note>4Fe-4S-S-AdoMet</note>
    </ligand>
</feature>
<gene>
    <name evidence="12 14" type="primary">moaA</name>
    <name evidence="14" type="ORF">RM530_12070</name>
</gene>
<dbReference type="InterPro" id="IPR013483">
    <property type="entry name" value="MoaA"/>
</dbReference>
<dbReference type="SFLD" id="SFLDG01383">
    <property type="entry name" value="cyclic_pyranopterin_phosphate"/>
    <property type="match status" value="1"/>
</dbReference>
<dbReference type="GO" id="GO:0061798">
    <property type="term" value="F:GTP 3',8'-cyclase activity"/>
    <property type="evidence" value="ECO:0007669"/>
    <property type="project" value="UniProtKB-EC"/>
</dbReference>
<feature type="binding site" evidence="12">
    <location>
        <position position="263"/>
    </location>
    <ligand>
        <name>[4Fe-4S] cluster</name>
        <dbReference type="ChEBI" id="CHEBI:49883"/>
        <label>2</label>
        <note>4Fe-4S-substrate</note>
    </ligand>
</feature>
<dbReference type="InterPro" id="IPR010505">
    <property type="entry name" value="MoaA_twitch"/>
</dbReference>
<dbReference type="CDD" id="cd21117">
    <property type="entry name" value="Twitch_MoaA"/>
    <property type="match status" value="1"/>
</dbReference>
<dbReference type="InterPro" id="IPR006638">
    <property type="entry name" value="Elp3/MiaA/NifB-like_rSAM"/>
</dbReference>
<organism evidence="14 15">
    <name type="scientific">Banduia mediterranea</name>
    <dbReference type="NCBI Taxonomy" id="3075609"/>
    <lineage>
        <taxon>Bacteria</taxon>
        <taxon>Pseudomonadati</taxon>
        <taxon>Pseudomonadota</taxon>
        <taxon>Gammaproteobacteria</taxon>
        <taxon>Nevskiales</taxon>
        <taxon>Algiphilaceae</taxon>
        <taxon>Banduia</taxon>
    </lineage>
</organism>
<feature type="binding site" evidence="12">
    <location>
        <position position="26"/>
    </location>
    <ligand>
        <name>GTP</name>
        <dbReference type="ChEBI" id="CHEBI:37565"/>
    </ligand>
</feature>
<evidence type="ECO:0000256" key="7">
    <source>
        <dbReference type="ARBA" id="ARBA00023014"/>
    </source>
</evidence>
<dbReference type="SUPFAM" id="SSF102114">
    <property type="entry name" value="Radical SAM enzymes"/>
    <property type="match status" value="1"/>
</dbReference>
<dbReference type="HAMAP" id="MF_01225_B">
    <property type="entry name" value="MoaA_B"/>
    <property type="match status" value="1"/>
</dbReference>
<accession>A0ABU2WJP3</accession>
<keyword evidence="7 12" id="KW-0411">Iron-sulfur</keyword>
<dbReference type="InterPro" id="IPR000385">
    <property type="entry name" value="MoaA_NifB_PqqE_Fe-S-bd_CS"/>
</dbReference>
<evidence type="ECO:0000256" key="2">
    <source>
        <dbReference type="ARBA" id="ARBA00022485"/>
    </source>
</evidence>
<dbReference type="Pfam" id="PF06463">
    <property type="entry name" value="Mob_synth_C"/>
    <property type="match status" value="1"/>
</dbReference>
<dbReference type="SMART" id="SM00729">
    <property type="entry name" value="Elp3"/>
    <property type="match status" value="1"/>
</dbReference>
<keyword evidence="6 12" id="KW-0408">Iron</keyword>
<dbReference type="Pfam" id="PF04055">
    <property type="entry name" value="Radical_SAM"/>
    <property type="match status" value="1"/>
</dbReference>
<evidence type="ECO:0000256" key="4">
    <source>
        <dbReference type="ARBA" id="ARBA00022723"/>
    </source>
</evidence>
<evidence type="ECO:0000256" key="1">
    <source>
        <dbReference type="ARBA" id="ARBA00012167"/>
    </source>
</evidence>
<feature type="binding site" evidence="12">
    <location>
        <position position="33"/>
    </location>
    <ligand>
        <name>[4Fe-4S] cluster</name>
        <dbReference type="ChEBI" id="CHEBI:49883"/>
        <label>1</label>
        <note>4Fe-4S-S-AdoMet</note>
    </ligand>
</feature>
<feature type="binding site" evidence="12">
    <location>
        <position position="202"/>
    </location>
    <ligand>
        <name>S-adenosyl-L-methionine</name>
        <dbReference type="ChEBI" id="CHEBI:59789"/>
    </ligand>
</feature>
<dbReference type="InterPro" id="IPR050105">
    <property type="entry name" value="MoCo_biosynth_MoaA/MoaC"/>
</dbReference>
<feature type="binding site" evidence="12">
    <location>
        <position position="133"/>
    </location>
    <ligand>
        <name>S-adenosyl-L-methionine</name>
        <dbReference type="ChEBI" id="CHEBI:59789"/>
    </ligand>
</feature>
<evidence type="ECO:0000313" key="15">
    <source>
        <dbReference type="Proteomes" id="UP001254608"/>
    </source>
</evidence>
<dbReference type="InterPro" id="IPR058240">
    <property type="entry name" value="rSAM_sf"/>
</dbReference>
<dbReference type="Gene3D" id="3.20.20.70">
    <property type="entry name" value="Aldolase class I"/>
    <property type="match status" value="1"/>
</dbReference>
<keyword evidence="9 12" id="KW-0501">Molybdenum cofactor biosynthesis</keyword>